<keyword evidence="3" id="KW-0677">Repeat</keyword>
<evidence type="ECO:0000256" key="8">
    <source>
        <dbReference type="SAM" id="Phobius"/>
    </source>
</evidence>
<sequence>MIAALRRGTAANLHAVCYLRRREIAVVSKWMHLGRMSDREPLIHNANVVPSALSNRQRALSSCSLDPYEDPVVGLERVASSPNDEERLRRQRRVQQPPPEEELERALSSKYESLNYEVSENQLYRDEEADPYHHNKNYNIWEIPLFLAVGVIGGLTGALFNHLNTRLTEFRKK</sequence>
<reference evidence="9 10" key="1">
    <citation type="submission" date="2015-09" db="EMBL/GenBank/DDBJ databases">
        <title>Draft genome of the parasitic nematode Teladorsagia circumcincta isolate WARC Sus (inbred).</title>
        <authorList>
            <person name="Mitreva M."/>
        </authorList>
    </citation>
    <scope>NUCLEOTIDE SEQUENCE [LARGE SCALE GENOMIC DNA]</scope>
    <source>
        <strain evidence="9 10">S</strain>
    </source>
</reference>
<evidence type="ECO:0000256" key="1">
    <source>
        <dbReference type="ARBA" id="ARBA00004141"/>
    </source>
</evidence>
<name>A0A2G9UE38_TELCI</name>
<evidence type="ECO:0000256" key="6">
    <source>
        <dbReference type="ARBA" id="ARBA00023136"/>
    </source>
</evidence>
<dbReference type="Pfam" id="PF00654">
    <property type="entry name" value="Voltage_CLC"/>
    <property type="match status" value="1"/>
</dbReference>
<evidence type="ECO:0000256" key="7">
    <source>
        <dbReference type="SAM" id="MobiDB-lite"/>
    </source>
</evidence>
<dbReference type="Gene3D" id="1.10.3080.10">
    <property type="entry name" value="Clc chloride channel"/>
    <property type="match status" value="1"/>
</dbReference>
<proteinExistence type="predicted"/>
<evidence type="ECO:0000256" key="5">
    <source>
        <dbReference type="ARBA" id="ARBA00023122"/>
    </source>
</evidence>
<keyword evidence="4 8" id="KW-1133">Transmembrane helix</keyword>
<keyword evidence="5" id="KW-0129">CBS domain</keyword>
<evidence type="ECO:0000256" key="4">
    <source>
        <dbReference type="ARBA" id="ARBA00022989"/>
    </source>
</evidence>
<protein>
    <submittedName>
        <fullName evidence="9">Uncharacterized protein</fullName>
    </submittedName>
</protein>
<keyword evidence="10" id="KW-1185">Reference proteome</keyword>
<dbReference type="GO" id="GO:0005765">
    <property type="term" value="C:lysosomal membrane"/>
    <property type="evidence" value="ECO:0007669"/>
    <property type="project" value="TreeGrafter"/>
</dbReference>
<dbReference type="OrthoDB" id="5876695at2759"/>
<evidence type="ECO:0000313" key="9">
    <source>
        <dbReference type="EMBL" id="PIO68499.1"/>
    </source>
</evidence>
<evidence type="ECO:0000256" key="2">
    <source>
        <dbReference type="ARBA" id="ARBA00022692"/>
    </source>
</evidence>
<keyword evidence="6 8" id="KW-0472">Membrane</keyword>
<evidence type="ECO:0000256" key="3">
    <source>
        <dbReference type="ARBA" id="ARBA00022737"/>
    </source>
</evidence>
<feature type="region of interest" description="Disordered" evidence="7">
    <location>
        <begin position="77"/>
        <end position="103"/>
    </location>
</feature>
<comment type="subcellular location">
    <subcellularLocation>
        <location evidence="1">Membrane</location>
        <topology evidence="1">Multi-pass membrane protein</topology>
    </subcellularLocation>
</comment>
<accession>A0A2G9UE38</accession>
<dbReference type="Proteomes" id="UP000230423">
    <property type="component" value="Unassembled WGS sequence"/>
</dbReference>
<dbReference type="InterPro" id="IPR014743">
    <property type="entry name" value="Cl-channel_core"/>
</dbReference>
<feature type="transmembrane region" description="Helical" evidence="8">
    <location>
        <begin position="143"/>
        <end position="163"/>
    </location>
</feature>
<organism evidence="9 10">
    <name type="scientific">Teladorsagia circumcincta</name>
    <name type="common">Brown stomach worm</name>
    <name type="synonym">Ostertagia circumcincta</name>
    <dbReference type="NCBI Taxonomy" id="45464"/>
    <lineage>
        <taxon>Eukaryota</taxon>
        <taxon>Metazoa</taxon>
        <taxon>Ecdysozoa</taxon>
        <taxon>Nematoda</taxon>
        <taxon>Chromadorea</taxon>
        <taxon>Rhabditida</taxon>
        <taxon>Rhabditina</taxon>
        <taxon>Rhabditomorpha</taxon>
        <taxon>Strongyloidea</taxon>
        <taxon>Trichostrongylidae</taxon>
        <taxon>Teladorsagia</taxon>
    </lineage>
</organism>
<dbReference type="InterPro" id="IPR001807">
    <property type="entry name" value="ClC"/>
</dbReference>
<keyword evidence="2 8" id="KW-0812">Transmembrane</keyword>
<dbReference type="PANTHER" id="PTHR11689">
    <property type="entry name" value="CHLORIDE CHANNEL PROTEIN CLC FAMILY MEMBER"/>
    <property type="match status" value="1"/>
</dbReference>
<evidence type="ECO:0000313" key="10">
    <source>
        <dbReference type="Proteomes" id="UP000230423"/>
    </source>
</evidence>
<dbReference type="EMBL" id="KZ347074">
    <property type="protein sequence ID" value="PIO68499.1"/>
    <property type="molecule type" value="Genomic_DNA"/>
</dbReference>
<dbReference type="InterPro" id="IPR051280">
    <property type="entry name" value="Cl-channel/antiporter"/>
</dbReference>
<dbReference type="PANTHER" id="PTHR11689:SF136">
    <property type="entry name" value="H(+)_CL(-) EXCHANGE TRANSPORTER 7"/>
    <property type="match status" value="1"/>
</dbReference>
<dbReference type="GO" id="GO:0015108">
    <property type="term" value="F:chloride transmembrane transporter activity"/>
    <property type="evidence" value="ECO:0007669"/>
    <property type="project" value="InterPro"/>
</dbReference>
<dbReference type="SUPFAM" id="SSF81340">
    <property type="entry name" value="Clc chloride channel"/>
    <property type="match status" value="1"/>
</dbReference>
<dbReference type="AlphaFoldDB" id="A0A2G9UE38"/>
<gene>
    <name evidence="9" type="ORF">TELCIR_09711</name>
</gene>